<dbReference type="GeneID" id="25319016"/>
<dbReference type="GO" id="GO:0004181">
    <property type="term" value="F:metallocarboxypeptidase activity"/>
    <property type="evidence" value="ECO:0007669"/>
    <property type="project" value="UniProtKB-EC"/>
</dbReference>
<keyword evidence="2" id="KW-0645">Protease</keyword>
<accession>A0A0F4YN74</accession>
<dbReference type="InterPro" id="IPR007365">
    <property type="entry name" value="TFR-like_dimer_dom"/>
</dbReference>
<dbReference type="AlphaFoldDB" id="A0A0F4YN74"/>
<feature type="non-terminal residue" evidence="2">
    <location>
        <position position="1"/>
    </location>
</feature>
<dbReference type="EMBL" id="LASV01000361">
    <property type="protein sequence ID" value="KKA19296.1"/>
    <property type="molecule type" value="Genomic_DNA"/>
</dbReference>
<dbReference type="Proteomes" id="UP000053958">
    <property type="component" value="Unassembled WGS sequence"/>
</dbReference>
<dbReference type="OrthoDB" id="5841748at2759"/>
<proteinExistence type="predicted"/>
<comment type="caution">
    <text evidence="2">The sequence shown here is derived from an EMBL/GenBank/DDBJ whole genome shotgun (WGS) entry which is preliminary data.</text>
</comment>
<reference evidence="2 3" key="1">
    <citation type="submission" date="2015-04" db="EMBL/GenBank/DDBJ databases">
        <authorList>
            <person name="Heijne W.H."/>
            <person name="Fedorova N.D."/>
            <person name="Nierman W.C."/>
            <person name="Vollebregt A.W."/>
            <person name="Zhao Z."/>
            <person name="Wu L."/>
            <person name="Kumar M."/>
            <person name="Stam H."/>
            <person name="van den Berg M.A."/>
            <person name="Pel H.J."/>
        </authorList>
    </citation>
    <scope>NUCLEOTIDE SEQUENCE [LARGE SCALE GENOMIC DNA]</scope>
    <source>
        <strain evidence="2 3">CBS 393.64</strain>
    </source>
</reference>
<dbReference type="Pfam" id="PF04253">
    <property type="entry name" value="TFR_dimer"/>
    <property type="match status" value="1"/>
</dbReference>
<evidence type="ECO:0000259" key="1">
    <source>
        <dbReference type="Pfam" id="PF04253"/>
    </source>
</evidence>
<organism evidence="2 3">
    <name type="scientific">Rasamsonia emersonii (strain ATCC 16479 / CBS 393.64 / IMI 116815)</name>
    <dbReference type="NCBI Taxonomy" id="1408163"/>
    <lineage>
        <taxon>Eukaryota</taxon>
        <taxon>Fungi</taxon>
        <taxon>Dikarya</taxon>
        <taxon>Ascomycota</taxon>
        <taxon>Pezizomycotina</taxon>
        <taxon>Eurotiomycetes</taxon>
        <taxon>Eurotiomycetidae</taxon>
        <taxon>Eurotiales</taxon>
        <taxon>Trichocomaceae</taxon>
        <taxon>Rasamsonia</taxon>
    </lineage>
</organism>
<dbReference type="InterPro" id="IPR036757">
    <property type="entry name" value="TFR-like_dimer_dom_sf"/>
</dbReference>
<keyword evidence="2" id="KW-0378">Hydrolase</keyword>
<dbReference type="Gene3D" id="1.20.930.40">
    <property type="entry name" value="Transferrin receptor-like, dimerisation domain"/>
    <property type="match status" value="1"/>
</dbReference>
<keyword evidence="3" id="KW-1185">Reference proteome</keyword>
<sequence>GPKRQSEQSVNLKPLYDAAGVFRENAARFHAWDQVWYSAVYGSGGFESNVMGIKRTSHNTRMANFETRLLDLAEDGGVSIAFSDLSVTSSAAI</sequence>
<feature type="domain" description="Transferrin receptor-like dimerisation" evidence="1">
    <location>
        <begin position="10"/>
        <end position="72"/>
    </location>
</feature>
<evidence type="ECO:0000313" key="2">
    <source>
        <dbReference type="EMBL" id="KKA19296.1"/>
    </source>
</evidence>
<name>A0A0F4YN74_RASE3</name>
<dbReference type="SUPFAM" id="SSF47672">
    <property type="entry name" value="Transferrin receptor-like dimerisation domain"/>
    <property type="match status" value="1"/>
</dbReference>
<evidence type="ECO:0000313" key="3">
    <source>
        <dbReference type="Proteomes" id="UP000053958"/>
    </source>
</evidence>
<dbReference type="STRING" id="1408163.A0A0F4YN74"/>
<keyword evidence="2" id="KW-0121">Carboxypeptidase</keyword>
<dbReference type="RefSeq" id="XP_013325908.1">
    <property type="nucleotide sequence ID" value="XM_013470454.1"/>
</dbReference>
<dbReference type="EC" id="3.4.17.21" evidence="2"/>
<protein>
    <submittedName>
        <fullName evidence="2">Glutamate carboxypeptidase Tre2</fullName>
        <ecNumber evidence="2">3.4.17.21</ecNumber>
    </submittedName>
</protein>
<gene>
    <name evidence="2" type="ORF">T310_6726</name>
</gene>